<name>A0A328UDU4_9FIRM</name>
<organism evidence="4 5">
    <name type="scientific">Hydrogeniiclostridium mannosilyticum</name>
    <dbReference type="NCBI Taxonomy" id="2764322"/>
    <lineage>
        <taxon>Bacteria</taxon>
        <taxon>Bacillati</taxon>
        <taxon>Bacillota</taxon>
        <taxon>Clostridia</taxon>
        <taxon>Eubacteriales</taxon>
        <taxon>Acutalibacteraceae</taxon>
        <taxon>Hydrogeniiclostridium</taxon>
    </lineage>
</organism>
<protein>
    <submittedName>
        <fullName evidence="4">MBL fold metallo-hydrolase</fullName>
    </submittedName>
</protein>
<dbReference type="GO" id="GO:0004521">
    <property type="term" value="F:RNA endonuclease activity"/>
    <property type="evidence" value="ECO:0007669"/>
    <property type="project" value="TreeGrafter"/>
</dbReference>
<dbReference type="EMBL" id="QLYR01000001">
    <property type="protein sequence ID" value="RAQ30027.1"/>
    <property type="molecule type" value="Genomic_DNA"/>
</dbReference>
<dbReference type="SMART" id="SM00849">
    <property type="entry name" value="Lactamase_B"/>
    <property type="match status" value="1"/>
</dbReference>
<dbReference type="CDD" id="cd16295">
    <property type="entry name" value="TTHA0252-CPSF-like_MBL-fold"/>
    <property type="match status" value="1"/>
</dbReference>
<feature type="domain" description="Metallo-beta-lactamase" evidence="2">
    <location>
        <begin position="13"/>
        <end position="245"/>
    </location>
</feature>
<gene>
    <name evidence="4" type="ORF">DPQ25_00495</name>
</gene>
<evidence type="ECO:0000259" key="2">
    <source>
        <dbReference type="SMART" id="SM00849"/>
    </source>
</evidence>
<sequence length="538" mass="59801">MRLTFIGAAREVTGSCTLLDACGKQILIDCGMEQGGDTYENADLPVSPNEIDAILLTHAHIDHSGMIPAMVAKGYAGPIYSTVATYRLCNIMLRDSAHIQEQEAEWQNRKASRAGFEKYKPIYTIDDAAEALKSFESYGYNKPVQIFDGITIEFIDAGHLLGSSSIHITIKESGETKTLLFSGDLGNIERPLIRDPQMSKQADYVIIESTYGDRIHGERPDYISQLTEILKETFVKGGNLVIPSFAVGRTQELLYLFRIIKEKRLIQEFENFPVYVDSPLAVEATKIYKDNLFEYYDTETLELLKQGINPIEFPGLRLSVTKEDSMAINFDESPKVIISASGMCEAGRIRHHLKHNLWRENSTILFVGYQAEGTLGRKLLGGAKSVNLFGEEIQINAKIASVAGISGHADRDMLLGWLASMKAAPAKVFVNHGDDIVCESFAQTIYNKLRFSATAPHSGDAYDLISGECVERGKAVKITKVSDGRRRANLAFDKLMAACQRLKTIIELSRGLSNKELAKFTDQLNGLCDKYARKSNRK</sequence>
<dbReference type="InterPro" id="IPR001279">
    <property type="entry name" value="Metallo-B-lactamas"/>
</dbReference>
<dbReference type="SMART" id="SM01027">
    <property type="entry name" value="Beta-Casp"/>
    <property type="match status" value="1"/>
</dbReference>
<dbReference type="GO" id="GO:0016787">
    <property type="term" value="F:hydrolase activity"/>
    <property type="evidence" value="ECO:0007669"/>
    <property type="project" value="UniProtKB-KW"/>
</dbReference>
<dbReference type="Pfam" id="PF10996">
    <property type="entry name" value="Beta-Casp"/>
    <property type="match status" value="1"/>
</dbReference>
<dbReference type="InterPro" id="IPR011108">
    <property type="entry name" value="RMMBL"/>
</dbReference>
<accession>A0A328UDU4</accession>
<keyword evidence="1 4" id="KW-0378">Hydrolase</keyword>
<keyword evidence="5" id="KW-1185">Reference proteome</keyword>
<dbReference type="InterPro" id="IPR022712">
    <property type="entry name" value="Beta_Casp"/>
</dbReference>
<dbReference type="PANTHER" id="PTHR11203:SF37">
    <property type="entry name" value="INTEGRATOR COMPLEX SUBUNIT 11"/>
    <property type="match status" value="1"/>
</dbReference>
<dbReference type="AlphaFoldDB" id="A0A328UDU4"/>
<dbReference type="PANTHER" id="PTHR11203">
    <property type="entry name" value="CLEAVAGE AND POLYADENYLATION SPECIFICITY FACTOR FAMILY MEMBER"/>
    <property type="match status" value="1"/>
</dbReference>
<dbReference type="Pfam" id="PF00753">
    <property type="entry name" value="Lactamase_B"/>
    <property type="match status" value="1"/>
</dbReference>
<dbReference type="Pfam" id="PF07521">
    <property type="entry name" value="RMMBL"/>
    <property type="match status" value="1"/>
</dbReference>
<feature type="domain" description="Beta-Casp" evidence="3">
    <location>
        <begin position="250"/>
        <end position="379"/>
    </location>
</feature>
<dbReference type="RefSeq" id="WP_112331223.1">
    <property type="nucleotide sequence ID" value="NZ_QLYR01000001.1"/>
</dbReference>
<dbReference type="SUPFAM" id="SSF56281">
    <property type="entry name" value="Metallo-hydrolase/oxidoreductase"/>
    <property type="match status" value="1"/>
</dbReference>
<dbReference type="InterPro" id="IPR050698">
    <property type="entry name" value="MBL"/>
</dbReference>
<comment type="caution">
    <text evidence="4">The sequence shown here is derived from an EMBL/GenBank/DDBJ whole genome shotgun (WGS) entry which is preliminary data.</text>
</comment>
<proteinExistence type="predicted"/>
<reference evidence="4 5" key="1">
    <citation type="submission" date="2018-06" db="EMBL/GenBank/DDBJ databases">
        <title>Noncontiguous genome sequence of Ruminococcaceae bacterium ASD2818.</title>
        <authorList>
            <person name="Chaplin A.V."/>
            <person name="Sokolova S.R."/>
            <person name="Kochetkova T.O."/>
            <person name="Goltsov A.Y."/>
            <person name="Trofimov D.Y."/>
            <person name="Efimov B.A."/>
        </authorList>
    </citation>
    <scope>NUCLEOTIDE SEQUENCE [LARGE SCALE GENOMIC DNA]</scope>
    <source>
        <strain evidence="4 5">ASD2818</strain>
    </source>
</reference>
<evidence type="ECO:0000313" key="4">
    <source>
        <dbReference type="EMBL" id="RAQ30027.1"/>
    </source>
</evidence>
<dbReference type="Gene3D" id="3.40.50.10890">
    <property type="match status" value="1"/>
</dbReference>
<evidence type="ECO:0000313" key="5">
    <source>
        <dbReference type="Proteomes" id="UP000249377"/>
    </source>
</evidence>
<evidence type="ECO:0000259" key="3">
    <source>
        <dbReference type="SMART" id="SM01027"/>
    </source>
</evidence>
<dbReference type="Proteomes" id="UP000249377">
    <property type="component" value="Unassembled WGS sequence"/>
</dbReference>
<dbReference type="InterPro" id="IPR036866">
    <property type="entry name" value="RibonucZ/Hydroxyglut_hydro"/>
</dbReference>
<dbReference type="Gene3D" id="3.60.15.10">
    <property type="entry name" value="Ribonuclease Z/Hydroxyacylglutathione hydrolase-like"/>
    <property type="match status" value="1"/>
</dbReference>
<evidence type="ECO:0000256" key="1">
    <source>
        <dbReference type="ARBA" id="ARBA00022801"/>
    </source>
</evidence>